<accession>A0A7M7JC05</accession>
<dbReference type="EnsemblMetazoa" id="XM_022791978">
    <property type="protein sequence ID" value="XP_022647713"/>
    <property type="gene ID" value="LOC111244667"/>
</dbReference>
<evidence type="ECO:0000256" key="1">
    <source>
        <dbReference type="SAM" id="Coils"/>
    </source>
</evidence>
<protein>
    <submittedName>
        <fullName evidence="3">Uncharacterized protein</fullName>
    </submittedName>
</protein>
<dbReference type="InParanoid" id="A0A7M7JC05"/>
<dbReference type="KEGG" id="vde:111244667"/>
<evidence type="ECO:0000313" key="4">
    <source>
        <dbReference type="Proteomes" id="UP000594260"/>
    </source>
</evidence>
<dbReference type="RefSeq" id="XP_022647713.1">
    <property type="nucleotide sequence ID" value="XM_022791978.1"/>
</dbReference>
<feature type="compositionally biased region" description="Basic and acidic residues" evidence="2">
    <location>
        <begin position="42"/>
        <end position="51"/>
    </location>
</feature>
<feature type="coiled-coil region" evidence="1">
    <location>
        <begin position="750"/>
        <end position="780"/>
    </location>
</feature>
<name>A0A7M7JC05_VARDE</name>
<feature type="compositionally biased region" description="Basic and acidic residues" evidence="2">
    <location>
        <begin position="92"/>
        <end position="109"/>
    </location>
</feature>
<dbReference type="GeneID" id="111244667"/>
<keyword evidence="1" id="KW-0175">Coiled coil</keyword>
<sequence>MWSVIVRLATLCALYVLLAYCNVMVISQRLRIYDSLYAAPRESGRPTETRKLSKTVTRPAATQRPSMVHSTRASEDTKYIHGMTYMEHKEYDNAERERQQNTFSKRIDSNKQSAASEIRGEFSHRFRPVGVSHSPSWKMATVDPWPYIASKADKSTTISPYSYFNTTPKLRSVSWRSTYPIVEPYQPTARSISEIKSSFGRNVVQVGLRTRYPCCQNETKEVTSDGAQVKGRLRYYHSFSKEHGYAPHRPIKLITTVTAQRPTQAWISTLDVEKGTRHHNTVHQFNLGQSRKAVSGSGEATEKIKTIPRQFYRTTTWVPQTTKDRIHEAQLKRNSTNIQRNSTRTYDELPPIYSFEMPRFSFSGARRTSIITTTTKRPLTRDEYDYYDELEDRQTTAKASYKDSTVTNSFPNMSWTAYSAIPDRSSKLKPAANTDITRNLTSHPITLSAIEAPNRRQALTSKSSTEKNYDDNDDFEKWKVSIEQTVQRLRRPSNRGRSLAYRKLPKSSLTLEHDIAPLIEVSGVEEQDWKYVHETNQNELSTHRLPSSNWRRGEAELNMGNIDPTIDEFVFSKSRRTTTSALTSTTSKPTVYATTNRTWRPLLLTTRRHVPRRPIPMRVRHFGSLGHAVIAPRYRDRVYIPPAGILTDRHDTPGSILKMTTAKQSTFNRSSTHFEVENTTYPTKTTNSSSAEKKLDTVATTSTIHTTLEQSSRVPYGTSDGTHNLYATPHIYRLTTTTRMPVFGDGMSIEQQLVKAMKRLQERNRRIEQQQRERNSRRQQGNYRIKADVKKTNLLKHDLQTMYEVEGSGLWDHMLADKPALLEAVPEVAVMQLGDDSQIREEIQQTLTEQIDDSAIYGEFSNEHIIEVGDRNEPEEHTGQKRTRFLLKGL</sequence>
<organism evidence="3 4">
    <name type="scientific">Varroa destructor</name>
    <name type="common">Honeybee mite</name>
    <dbReference type="NCBI Taxonomy" id="109461"/>
    <lineage>
        <taxon>Eukaryota</taxon>
        <taxon>Metazoa</taxon>
        <taxon>Ecdysozoa</taxon>
        <taxon>Arthropoda</taxon>
        <taxon>Chelicerata</taxon>
        <taxon>Arachnida</taxon>
        <taxon>Acari</taxon>
        <taxon>Parasitiformes</taxon>
        <taxon>Mesostigmata</taxon>
        <taxon>Gamasina</taxon>
        <taxon>Dermanyssoidea</taxon>
        <taxon>Varroidae</taxon>
        <taxon>Varroa</taxon>
    </lineage>
</organism>
<dbReference type="OrthoDB" id="10565117at2759"/>
<keyword evidence="4" id="KW-1185">Reference proteome</keyword>
<proteinExistence type="predicted"/>
<feature type="region of interest" description="Disordered" evidence="2">
    <location>
        <begin position="42"/>
        <end position="73"/>
    </location>
</feature>
<evidence type="ECO:0000313" key="3">
    <source>
        <dbReference type="EnsemblMetazoa" id="XP_022647713"/>
    </source>
</evidence>
<feature type="region of interest" description="Disordered" evidence="2">
    <location>
        <begin position="92"/>
        <end position="114"/>
    </location>
</feature>
<reference evidence="3" key="1">
    <citation type="submission" date="2021-01" db="UniProtKB">
        <authorList>
            <consortium name="EnsemblMetazoa"/>
        </authorList>
    </citation>
    <scope>IDENTIFICATION</scope>
</reference>
<dbReference type="AlphaFoldDB" id="A0A7M7JC05"/>
<evidence type="ECO:0000256" key="2">
    <source>
        <dbReference type="SAM" id="MobiDB-lite"/>
    </source>
</evidence>
<dbReference type="Proteomes" id="UP000594260">
    <property type="component" value="Unplaced"/>
</dbReference>